<dbReference type="SUPFAM" id="SSF161098">
    <property type="entry name" value="MetI-like"/>
    <property type="match status" value="1"/>
</dbReference>
<feature type="transmembrane region" description="Helical" evidence="7">
    <location>
        <begin position="183"/>
        <end position="201"/>
    </location>
</feature>
<evidence type="ECO:0000256" key="3">
    <source>
        <dbReference type="ARBA" id="ARBA00022475"/>
    </source>
</evidence>
<dbReference type="InterPro" id="IPR035906">
    <property type="entry name" value="MetI-like_sf"/>
</dbReference>
<protein>
    <submittedName>
        <fullName evidence="10">ABC transporter permease</fullName>
    </submittedName>
</protein>
<keyword evidence="6 7" id="KW-0472">Membrane</keyword>
<dbReference type="InterPro" id="IPR050366">
    <property type="entry name" value="BP-dependent_transpt_permease"/>
</dbReference>
<dbReference type="RefSeq" id="WP_330799979.1">
    <property type="nucleotide sequence ID" value="NZ_JAZEWV010000043.1"/>
</dbReference>
<dbReference type="PANTHER" id="PTHR43386">
    <property type="entry name" value="OLIGOPEPTIDE TRANSPORT SYSTEM PERMEASE PROTEIN APPC"/>
    <property type="match status" value="1"/>
</dbReference>
<sequence length="342" mass="35300">MTTEALAAAGGGAAPGPDASAPAPPPGARQVWRRLRAQRAAVAGGAVIVLFVLVAAAAPLLAALEGQDTTSYHAALVDSASGGVPLGTFGGVSPHHWLGVEPGTGRDMFARLAYGARVSLIVALGATVLQVLFGVLFGLLAGLGRRFVDGLLSRITDVFVIMPALVFAIALLAVVPSGFPRPVLLMLVLGLLAWGGIAKIVRAQVLTLKSLDYVAASRLAGSSGWRTARRELLPALVAPVLTYAAILLPSNIVSEAGLSFLGIGVTPPTPSWGQMLSSATTWYQADSAYVLLPSALLFATTLAFTVFADGVRTALDPRAASRLRIGTGRRGRGRRKNGEDAR</sequence>
<accession>A0ABU7PKA5</accession>
<comment type="subcellular location">
    <subcellularLocation>
        <location evidence="1 7">Cell membrane</location>
        <topology evidence="1 7">Multi-pass membrane protein</topology>
    </subcellularLocation>
</comment>
<evidence type="ECO:0000259" key="9">
    <source>
        <dbReference type="PROSITE" id="PS50928"/>
    </source>
</evidence>
<comment type="caution">
    <text evidence="10">The sequence shown here is derived from an EMBL/GenBank/DDBJ whole genome shotgun (WGS) entry which is preliminary data.</text>
</comment>
<proteinExistence type="inferred from homology"/>
<keyword evidence="11" id="KW-1185">Reference proteome</keyword>
<dbReference type="Proteomes" id="UP001344658">
    <property type="component" value="Unassembled WGS sequence"/>
</dbReference>
<evidence type="ECO:0000256" key="5">
    <source>
        <dbReference type="ARBA" id="ARBA00022989"/>
    </source>
</evidence>
<organism evidence="10 11">
    <name type="scientific">Actinacidiphila polyblastidii</name>
    <dbReference type="NCBI Taxonomy" id="3110430"/>
    <lineage>
        <taxon>Bacteria</taxon>
        <taxon>Bacillati</taxon>
        <taxon>Actinomycetota</taxon>
        <taxon>Actinomycetes</taxon>
        <taxon>Kitasatosporales</taxon>
        <taxon>Streptomycetaceae</taxon>
        <taxon>Actinacidiphila</taxon>
    </lineage>
</organism>
<dbReference type="EMBL" id="JAZEWV010000043">
    <property type="protein sequence ID" value="MEE4546275.1"/>
    <property type="molecule type" value="Genomic_DNA"/>
</dbReference>
<reference evidence="10 11" key="1">
    <citation type="submission" date="2023-12" db="EMBL/GenBank/DDBJ databases">
        <title>Streptomyces sp. V4-01.</title>
        <authorList>
            <person name="Somphong A."/>
            <person name="Phongsopitanun W."/>
        </authorList>
    </citation>
    <scope>NUCLEOTIDE SEQUENCE [LARGE SCALE GENOMIC DNA]</scope>
    <source>
        <strain evidence="10 11">V4-01</strain>
    </source>
</reference>
<keyword evidence="2 7" id="KW-0813">Transport</keyword>
<dbReference type="InterPro" id="IPR025966">
    <property type="entry name" value="OppC_N"/>
</dbReference>
<dbReference type="PANTHER" id="PTHR43386:SF1">
    <property type="entry name" value="D,D-DIPEPTIDE TRANSPORT SYSTEM PERMEASE PROTEIN DDPC-RELATED"/>
    <property type="match status" value="1"/>
</dbReference>
<feature type="transmembrane region" description="Helical" evidence="7">
    <location>
        <begin position="155"/>
        <end position="177"/>
    </location>
</feature>
<dbReference type="Gene3D" id="1.10.3720.10">
    <property type="entry name" value="MetI-like"/>
    <property type="match status" value="1"/>
</dbReference>
<feature type="transmembrane region" description="Helical" evidence="7">
    <location>
        <begin position="288"/>
        <end position="308"/>
    </location>
</feature>
<feature type="region of interest" description="Disordered" evidence="8">
    <location>
        <begin position="1"/>
        <end position="28"/>
    </location>
</feature>
<feature type="transmembrane region" description="Helical" evidence="7">
    <location>
        <begin position="118"/>
        <end position="143"/>
    </location>
</feature>
<feature type="domain" description="ABC transmembrane type-1" evidence="9">
    <location>
        <begin position="116"/>
        <end position="308"/>
    </location>
</feature>
<comment type="similarity">
    <text evidence="7">Belongs to the binding-protein-dependent transport system permease family.</text>
</comment>
<evidence type="ECO:0000256" key="4">
    <source>
        <dbReference type="ARBA" id="ARBA00022692"/>
    </source>
</evidence>
<dbReference type="Pfam" id="PF12911">
    <property type="entry name" value="OppC_N"/>
    <property type="match status" value="1"/>
</dbReference>
<evidence type="ECO:0000256" key="8">
    <source>
        <dbReference type="SAM" id="MobiDB-lite"/>
    </source>
</evidence>
<evidence type="ECO:0000256" key="7">
    <source>
        <dbReference type="RuleBase" id="RU363032"/>
    </source>
</evidence>
<evidence type="ECO:0000313" key="11">
    <source>
        <dbReference type="Proteomes" id="UP001344658"/>
    </source>
</evidence>
<dbReference type="PROSITE" id="PS50928">
    <property type="entry name" value="ABC_TM1"/>
    <property type="match status" value="1"/>
</dbReference>
<evidence type="ECO:0000256" key="2">
    <source>
        <dbReference type="ARBA" id="ARBA00022448"/>
    </source>
</evidence>
<dbReference type="InterPro" id="IPR000515">
    <property type="entry name" value="MetI-like"/>
</dbReference>
<keyword evidence="5 7" id="KW-1133">Transmembrane helix</keyword>
<evidence type="ECO:0000256" key="6">
    <source>
        <dbReference type="ARBA" id="ARBA00023136"/>
    </source>
</evidence>
<name>A0ABU7PKA5_9ACTN</name>
<dbReference type="Pfam" id="PF00528">
    <property type="entry name" value="BPD_transp_1"/>
    <property type="match status" value="1"/>
</dbReference>
<dbReference type="CDD" id="cd06261">
    <property type="entry name" value="TM_PBP2"/>
    <property type="match status" value="1"/>
</dbReference>
<evidence type="ECO:0000313" key="10">
    <source>
        <dbReference type="EMBL" id="MEE4546275.1"/>
    </source>
</evidence>
<feature type="transmembrane region" description="Helical" evidence="7">
    <location>
        <begin position="232"/>
        <end position="252"/>
    </location>
</feature>
<gene>
    <name evidence="10" type="ORF">V2S66_30480</name>
</gene>
<keyword evidence="4 7" id="KW-0812">Transmembrane</keyword>
<feature type="transmembrane region" description="Helical" evidence="7">
    <location>
        <begin position="40"/>
        <end position="62"/>
    </location>
</feature>
<evidence type="ECO:0000256" key="1">
    <source>
        <dbReference type="ARBA" id="ARBA00004651"/>
    </source>
</evidence>
<keyword evidence="3" id="KW-1003">Cell membrane</keyword>